<reference evidence="2 3" key="1">
    <citation type="journal article" date="2014" name="Curr. Biol.">
        <title>The genome of the clonal raider ant Cerapachys biroi.</title>
        <authorList>
            <person name="Oxley P.R."/>
            <person name="Ji L."/>
            <person name="Fetter-Pruneda I."/>
            <person name="McKenzie S.K."/>
            <person name="Li C."/>
            <person name="Hu H."/>
            <person name="Zhang G."/>
            <person name="Kronauer D.J."/>
        </authorList>
    </citation>
    <scope>NUCLEOTIDE SEQUENCE [LARGE SCALE GENOMIC DNA]</scope>
</reference>
<evidence type="ECO:0000313" key="2">
    <source>
        <dbReference type="EMBL" id="EZA50191.1"/>
    </source>
</evidence>
<feature type="transmembrane region" description="Helical" evidence="1">
    <location>
        <begin position="46"/>
        <end position="67"/>
    </location>
</feature>
<dbReference type="EMBL" id="KK107469">
    <property type="protein sequence ID" value="EZA50191.1"/>
    <property type="molecule type" value="Genomic_DNA"/>
</dbReference>
<gene>
    <name evidence="2" type="ORF">X777_11330</name>
</gene>
<name>A0A026W3K8_OOCBI</name>
<dbReference type="AlphaFoldDB" id="A0A026W3K8"/>
<protein>
    <submittedName>
        <fullName evidence="2">Uncharacterized protein</fullName>
    </submittedName>
</protein>
<evidence type="ECO:0000256" key="1">
    <source>
        <dbReference type="SAM" id="Phobius"/>
    </source>
</evidence>
<keyword evidence="1" id="KW-0472">Membrane</keyword>
<keyword evidence="3" id="KW-1185">Reference proteome</keyword>
<keyword evidence="1" id="KW-1133">Transmembrane helix</keyword>
<organism evidence="2 3">
    <name type="scientific">Ooceraea biroi</name>
    <name type="common">Clonal raider ant</name>
    <name type="synonym">Cerapachys biroi</name>
    <dbReference type="NCBI Taxonomy" id="2015173"/>
    <lineage>
        <taxon>Eukaryota</taxon>
        <taxon>Metazoa</taxon>
        <taxon>Ecdysozoa</taxon>
        <taxon>Arthropoda</taxon>
        <taxon>Hexapoda</taxon>
        <taxon>Insecta</taxon>
        <taxon>Pterygota</taxon>
        <taxon>Neoptera</taxon>
        <taxon>Endopterygota</taxon>
        <taxon>Hymenoptera</taxon>
        <taxon>Apocrita</taxon>
        <taxon>Aculeata</taxon>
        <taxon>Formicoidea</taxon>
        <taxon>Formicidae</taxon>
        <taxon>Dorylinae</taxon>
        <taxon>Ooceraea</taxon>
    </lineage>
</organism>
<dbReference type="Proteomes" id="UP000053097">
    <property type="component" value="Unassembled WGS sequence"/>
</dbReference>
<dbReference type="OrthoDB" id="7694428at2759"/>
<accession>A0A026W3K8</accession>
<sequence length="95" mass="10283">LERPSTLNTIAQGAMGHAIPANSISLYNMLDEKALERIAQSTGQRLWSGFVAFGSASAGVLAIMLMVRLAKLVVDSIIRGYALHSIYGWSLHLLQ</sequence>
<feature type="non-terminal residue" evidence="2">
    <location>
        <position position="1"/>
    </location>
</feature>
<dbReference type="Pfam" id="PF24664">
    <property type="entry name" value="Monjiviricetes_fusion"/>
    <property type="match status" value="1"/>
</dbReference>
<keyword evidence="1" id="KW-0812">Transmembrane</keyword>
<proteinExistence type="predicted"/>
<evidence type="ECO:0000313" key="3">
    <source>
        <dbReference type="Proteomes" id="UP000053097"/>
    </source>
</evidence>